<dbReference type="PANTHER" id="PTHR22803">
    <property type="entry name" value="MANNOSE, PHOSPHOLIPASE, LECTIN RECEPTOR RELATED"/>
    <property type="match status" value="1"/>
</dbReference>
<dbReference type="InterPro" id="IPR018378">
    <property type="entry name" value="C-type_lectin_CS"/>
</dbReference>
<evidence type="ECO:0000313" key="3">
    <source>
        <dbReference type="EMBL" id="MBN3312386.1"/>
    </source>
</evidence>
<evidence type="ECO:0000259" key="2">
    <source>
        <dbReference type="PROSITE" id="PS50041"/>
    </source>
</evidence>
<dbReference type="Pfam" id="PF00059">
    <property type="entry name" value="Lectin_C"/>
    <property type="match status" value="1"/>
</dbReference>
<dbReference type="SMART" id="SM00034">
    <property type="entry name" value="CLECT"/>
    <property type="match status" value="1"/>
</dbReference>
<feature type="non-terminal residue" evidence="3">
    <location>
        <position position="1"/>
    </location>
</feature>
<dbReference type="SUPFAM" id="SSF56436">
    <property type="entry name" value="C-type lectin-like"/>
    <property type="match status" value="1"/>
</dbReference>
<dbReference type="Proteomes" id="UP000736164">
    <property type="component" value="Unassembled WGS sequence"/>
</dbReference>
<accession>A0A8J7T792</accession>
<reference evidence="3" key="1">
    <citation type="journal article" date="2021" name="Cell">
        <title>Tracing the genetic footprints of vertebrate landing in non-teleost ray-finned fishes.</title>
        <authorList>
            <person name="Bi X."/>
            <person name="Wang K."/>
            <person name="Yang L."/>
            <person name="Pan H."/>
            <person name="Jiang H."/>
            <person name="Wei Q."/>
            <person name="Fang M."/>
            <person name="Yu H."/>
            <person name="Zhu C."/>
            <person name="Cai Y."/>
            <person name="He Y."/>
            <person name="Gan X."/>
            <person name="Zeng H."/>
            <person name="Yu D."/>
            <person name="Zhu Y."/>
            <person name="Jiang H."/>
            <person name="Qiu Q."/>
            <person name="Yang H."/>
            <person name="Zhang Y.E."/>
            <person name="Wang W."/>
            <person name="Zhu M."/>
            <person name="He S."/>
            <person name="Zhang G."/>
        </authorList>
    </citation>
    <scope>NUCLEOTIDE SEQUENCE</scope>
    <source>
        <strain evidence="3">Allg_001</strain>
    </source>
</reference>
<dbReference type="InterPro" id="IPR050111">
    <property type="entry name" value="C-type_lectin/snaclec_domain"/>
</dbReference>
<sequence length="166" mass="19414">MCITNSVFRVCVFLPDVWQHCSARFPQPCPIQKYKDWYSVGSLCVKYYNTALNYSDAEFACRKEVPGGHLVSVHSNQSNTDLLCVVMKYNNTNPRIWLGAFELFRTGLFVWTDGTDWNYWNWVPGQPDNTANAEDCVEMNWKNTGKWNDDRCFYKKNYICAFKNRA</sequence>
<evidence type="ECO:0000256" key="1">
    <source>
        <dbReference type="ARBA" id="ARBA00023157"/>
    </source>
</evidence>
<dbReference type="InterPro" id="IPR001304">
    <property type="entry name" value="C-type_lectin-like"/>
</dbReference>
<dbReference type="EMBL" id="JAAWVO010005025">
    <property type="protein sequence ID" value="MBN3312386.1"/>
    <property type="molecule type" value="Genomic_DNA"/>
</dbReference>
<dbReference type="InterPro" id="IPR016186">
    <property type="entry name" value="C-type_lectin-like/link_sf"/>
</dbReference>
<comment type="caution">
    <text evidence="3">The sequence shown here is derived from an EMBL/GenBank/DDBJ whole genome shotgun (WGS) entry which is preliminary data.</text>
</comment>
<dbReference type="AlphaFoldDB" id="A0A8J7T792"/>
<feature type="domain" description="C-type lectin" evidence="2">
    <location>
        <begin position="40"/>
        <end position="161"/>
    </location>
</feature>
<dbReference type="Gene3D" id="3.10.100.10">
    <property type="entry name" value="Mannose-Binding Protein A, subunit A"/>
    <property type="match status" value="1"/>
</dbReference>
<feature type="non-terminal residue" evidence="3">
    <location>
        <position position="166"/>
    </location>
</feature>
<organism evidence="3 4">
    <name type="scientific">Atractosteus spatula</name>
    <name type="common">Alligator gar</name>
    <name type="synonym">Lepisosteus spatula</name>
    <dbReference type="NCBI Taxonomy" id="7917"/>
    <lineage>
        <taxon>Eukaryota</taxon>
        <taxon>Metazoa</taxon>
        <taxon>Chordata</taxon>
        <taxon>Craniata</taxon>
        <taxon>Vertebrata</taxon>
        <taxon>Euteleostomi</taxon>
        <taxon>Actinopterygii</taxon>
        <taxon>Neopterygii</taxon>
        <taxon>Holostei</taxon>
        <taxon>Semionotiformes</taxon>
        <taxon>Lepisosteidae</taxon>
        <taxon>Atractosteus</taxon>
    </lineage>
</organism>
<proteinExistence type="predicted"/>
<dbReference type="InterPro" id="IPR016187">
    <property type="entry name" value="CTDL_fold"/>
</dbReference>
<dbReference type="PROSITE" id="PS50041">
    <property type="entry name" value="C_TYPE_LECTIN_2"/>
    <property type="match status" value="1"/>
</dbReference>
<name>A0A8J7T792_ATRSP</name>
<evidence type="ECO:0000313" key="4">
    <source>
        <dbReference type="Proteomes" id="UP000736164"/>
    </source>
</evidence>
<protein>
    <submittedName>
        <fullName evidence="3">LECA protein</fullName>
    </submittedName>
</protein>
<gene>
    <name evidence="3" type="primary">Lec_3</name>
    <name evidence="3" type="ORF">GTO95_0006086</name>
</gene>
<keyword evidence="1" id="KW-1015">Disulfide bond</keyword>
<keyword evidence="4" id="KW-1185">Reference proteome</keyword>
<dbReference type="PROSITE" id="PS00615">
    <property type="entry name" value="C_TYPE_LECTIN_1"/>
    <property type="match status" value="1"/>
</dbReference>